<evidence type="ECO:0000313" key="2">
    <source>
        <dbReference type="EMBL" id="PIK56807.1"/>
    </source>
</evidence>
<protein>
    <submittedName>
        <fullName evidence="2">Uncharacterized protein</fullName>
    </submittedName>
</protein>
<organism evidence="2 3">
    <name type="scientific">Stichopus japonicus</name>
    <name type="common">Sea cucumber</name>
    <dbReference type="NCBI Taxonomy" id="307972"/>
    <lineage>
        <taxon>Eukaryota</taxon>
        <taxon>Metazoa</taxon>
        <taxon>Echinodermata</taxon>
        <taxon>Eleutherozoa</taxon>
        <taxon>Echinozoa</taxon>
        <taxon>Holothuroidea</taxon>
        <taxon>Aspidochirotacea</taxon>
        <taxon>Aspidochirotida</taxon>
        <taxon>Stichopodidae</taxon>
        <taxon>Apostichopus</taxon>
    </lineage>
</organism>
<dbReference type="AlphaFoldDB" id="A0A2G8L970"/>
<evidence type="ECO:0000313" key="3">
    <source>
        <dbReference type="Proteomes" id="UP000230750"/>
    </source>
</evidence>
<feature type="region of interest" description="Disordered" evidence="1">
    <location>
        <begin position="1"/>
        <end position="28"/>
    </location>
</feature>
<comment type="caution">
    <text evidence="2">The sequence shown here is derived from an EMBL/GenBank/DDBJ whole genome shotgun (WGS) entry which is preliminary data.</text>
</comment>
<reference evidence="2 3" key="1">
    <citation type="journal article" date="2017" name="PLoS Biol.">
        <title>The sea cucumber genome provides insights into morphological evolution and visceral regeneration.</title>
        <authorList>
            <person name="Zhang X."/>
            <person name="Sun L."/>
            <person name="Yuan J."/>
            <person name="Sun Y."/>
            <person name="Gao Y."/>
            <person name="Zhang L."/>
            <person name="Li S."/>
            <person name="Dai H."/>
            <person name="Hamel J.F."/>
            <person name="Liu C."/>
            <person name="Yu Y."/>
            <person name="Liu S."/>
            <person name="Lin W."/>
            <person name="Guo K."/>
            <person name="Jin S."/>
            <person name="Xu P."/>
            <person name="Storey K.B."/>
            <person name="Huan P."/>
            <person name="Zhang T."/>
            <person name="Zhou Y."/>
            <person name="Zhang J."/>
            <person name="Lin C."/>
            <person name="Li X."/>
            <person name="Xing L."/>
            <person name="Huo D."/>
            <person name="Sun M."/>
            <person name="Wang L."/>
            <person name="Mercier A."/>
            <person name="Li F."/>
            <person name="Yang H."/>
            <person name="Xiang J."/>
        </authorList>
    </citation>
    <scope>NUCLEOTIDE SEQUENCE [LARGE SCALE GENOMIC DNA]</scope>
    <source>
        <strain evidence="2">Shaxun</strain>
        <tissue evidence="2">Muscle</tissue>
    </source>
</reference>
<feature type="region of interest" description="Disordered" evidence="1">
    <location>
        <begin position="66"/>
        <end position="131"/>
    </location>
</feature>
<dbReference type="EMBL" id="MRZV01000163">
    <property type="protein sequence ID" value="PIK56807.1"/>
    <property type="molecule type" value="Genomic_DNA"/>
</dbReference>
<name>A0A2G8L970_STIJA</name>
<accession>A0A2G8L970</accession>
<feature type="compositionally biased region" description="Low complexity" evidence="1">
    <location>
        <begin position="109"/>
        <end position="125"/>
    </location>
</feature>
<sequence length="131" mass="14515">MKKSHRTPSTPDRRHKQTLPVSDGKIMTKKLRREAKLHGSTASLASVGSIHDELLSFDRKLLRSVDSVKSPNGTPLPTPRTRRLMTTPMTSPSVNSIFNTKMLDKFKNIRSPPSNPNSPASGFNSMSDFTP</sequence>
<evidence type="ECO:0000256" key="1">
    <source>
        <dbReference type="SAM" id="MobiDB-lite"/>
    </source>
</evidence>
<keyword evidence="3" id="KW-1185">Reference proteome</keyword>
<dbReference type="Proteomes" id="UP000230750">
    <property type="component" value="Unassembled WGS sequence"/>
</dbReference>
<gene>
    <name evidence="2" type="ORF">BSL78_06276</name>
</gene>
<proteinExistence type="predicted"/>